<dbReference type="AlphaFoldDB" id="A0A4V2ZSD2"/>
<dbReference type="Gene3D" id="3.40.630.30">
    <property type="match status" value="1"/>
</dbReference>
<dbReference type="EMBL" id="SMRT01000019">
    <property type="protein sequence ID" value="TDF92764.1"/>
    <property type="molecule type" value="Genomic_DNA"/>
</dbReference>
<dbReference type="PROSITE" id="PS51186">
    <property type="entry name" value="GNAT"/>
    <property type="match status" value="1"/>
</dbReference>
<sequence length="277" mass="31619">MYLLPKHQYEKVRSLFEPFTHQLITKSVLVGNTVGAIYVDQVEEPKSAVMNGIVFEMLFAGDPGNEYFNRKFGEMLERETILAMKGSGMPYLNLYYESEAWKQAIMLEIAKRQKLSPLKKRFYTMNSASYVAPIKPLNRNASLRLLDGSLLRDPTLDNLDQVMPWINLAWPSVERFLEHGIGYCIVEKNTIASWCLSLFADSKHHEFGLITDEAYRGKGYAKTAASACVRHCLDDGMIPYWNCDDHNTGSVLVAESIGFKKEREYSVFQIFVDSENV</sequence>
<evidence type="ECO:0000313" key="3">
    <source>
        <dbReference type="Proteomes" id="UP000295636"/>
    </source>
</evidence>
<dbReference type="PANTHER" id="PTHR31143">
    <property type="match status" value="1"/>
</dbReference>
<dbReference type="InterPro" id="IPR027365">
    <property type="entry name" value="GNAT_acetyltra_YdfB-like"/>
</dbReference>
<dbReference type="InterPro" id="IPR000182">
    <property type="entry name" value="GNAT_dom"/>
</dbReference>
<organism evidence="2 3">
    <name type="scientific">Paenibacillus piri</name>
    <dbReference type="NCBI Taxonomy" id="2547395"/>
    <lineage>
        <taxon>Bacteria</taxon>
        <taxon>Bacillati</taxon>
        <taxon>Bacillota</taxon>
        <taxon>Bacilli</taxon>
        <taxon>Bacillales</taxon>
        <taxon>Paenibacillaceae</taxon>
        <taxon>Paenibacillus</taxon>
    </lineage>
</organism>
<dbReference type="Gene3D" id="3.40.630.110">
    <property type="entry name" value="GNAT acetyltransferase-like"/>
    <property type="match status" value="1"/>
</dbReference>
<reference evidence="2 3" key="1">
    <citation type="submission" date="2019-03" db="EMBL/GenBank/DDBJ databases">
        <title>This is whole genome sequence of Paenibacillus sp MS74 strain.</title>
        <authorList>
            <person name="Trinh H.N."/>
        </authorList>
    </citation>
    <scope>NUCLEOTIDE SEQUENCE [LARGE SCALE GENOMIC DNA]</scope>
    <source>
        <strain evidence="2 3">MS74</strain>
    </source>
</reference>
<dbReference type="OrthoDB" id="2773476at2"/>
<proteinExistence type="predicted"/>
<comment type="caution">
    <text evidence="2">The sequence shown here is derived from an EMBL/GenBank/DDBJ whole genome shotgun (WGS) entry which is preliminary data.</text>
</comment>
<keyword evidence="3" id="KW-1185">Reference proteome</keyword>
<gene>
    <name evidence="2" type="ORF">E1757_29020</name>
</gene>
<dbReference type="SUPFAM" id="SSF55729">
    <property type="entry name" value="Acyl-CoA N-acyltransferases (Nat)"/>
    <property type="match status" value="1"/>
</dbReference>
<dbReference type="GO" id="GO:0016747">
    <property type="term" value="F:acyltransferase activity, transferring groups other than amino-acyl groups"/>
    <property type="evidence" value="ECO:0007669"/>
    <property type="project" value="InterPro"/>
</dbReference>
<dbReference type="InterPro" id="IPR042573">
    <property type="entry name" value="GNAT_acetyltra_N"/>
</dbReference>
<evidence type="ECO:0000259" key="1">
    <source>
        <dbReference type="PROSITE" id="PS51186"/>
    </source>
</evidence>
<dbReference type="RefSeq" id="WP_133234833.1">
    <property type="nucleotide sequence ID" value="NZ_SMRT01000019.1"/>
</dbReference>
<keyword evidence="2" id="KW-0808">Transferase</keyword>
<name>A0A4V2ZSD2_9BACL</name>
<feature type="domain" description="N-acetyltransferase" evidence="1">
    <location>
        <begin position="149"/>
        <end position="273"/>
    </location>
</feature>
<protein>
    <submittedName>
        <fullName evidence="2">GNAT family N-acetyltransferase</fullName>
    </submittedName>
</protein>
<dbReference type="PANTHER" id="PTHR31143:SF2">
    <property type="entry name" value="FR47-LIKE DOMAIN-CONTAINING PROTEIN-RELATED"/>
    <property type="match status" value="1"/>
</dbReference>
<dbReference type="InterPro" id="IPR016181">
    <property type="entry name" value="Acyl_CoA_acyltransferase"/>
</dbReference>
<evidence type="ECO:0000313" key="2">
    <source>
        <dbReference type="EMBL" id="TDF92764.1"/>
    </source>
</evidence>
<dbReference type="Pfam" id="PF12746">
    <property type="entry name" value="GNAT_acetyltran"/>
    <property type="match status" value="1"/>
</dbReference>
<accession>A0A4V2ZSD2</accession>
<dbReference type="Proteomes" id="UP000295636">
    <property type="component" value="Unassembled WGS sequence"/>
</dbReference>